<accession>A0A1V3IEG6</accession>
<protein>
    <submittedName>
        <fullName evidence="1">Uncharacterized protein</fullName>
    </submittedName>
</protein>
<comment type="caution">
    <text evidence="1">The sequence shown here is derived from an EMBL/GenBank/DDBJ whole genome shotgun (WGS) entry which is preliminary data.</text>
</comment>
<dbReference type="RefSeq" id="WP_077494275.1">
    <property type="nucleotide sequence ID" value="NZ_MLHG01000047.1"/>
</dbReference>
<evidence type="ECO:0000313" key="1">
    <source>
        <dbReference type="EMBL" id="OOF39060.1"/>
    </source>
</evidence>
<organism evidence="1 2">
    <name type="scientific">Rodentibacter mrazii</name>
    <dbReference type="NCBI Taxonomy" id="1908257"/>
    <lineage>
        <taxon>Bacteria</taxon>
        <taxon>Pseudomonadati</taxon>
        <taxon>Pseudomonadota</taxon>
        <taxon>Gammaproteobacteria</taxon>
        <taxon>Pasteurellales</taxon>
        <taxon>Pasteurellaceae</taxon>
        <taxon>Rodentibacter</taxon>
    </lineage>
</organism>
<proteinExistence type="predicted"/>
<reference evidence="1 2" key="1">
    <citation type="submission" date="2016-10" db="EMBL/GenBank/DDBJ databases">
        <title>Rodentibacter gen. nov. and new species.</title>
        <authorList>
            <person name="Christensen H."/>
        </authorList>
    </citation>
    <scope>NUCLEOTIDE SEQUENCE [LARGE SCALE GENOMIC DNA]</scope>
    <source>
        <strain evidence="1 2">Ppn418</strain>
    </source>
</reference>
<gene>
    <name evidence="1" type="ORF">BKK47_07530</name>
</gene>
<dbReference type="Proteomes" id="UP000189426">
    <property type="component" value="Unassembled WGS sequence"/>
</dbReference>
<sequence>MRDLNRFEYLQLAAALMPEESKPLNYDVLAHELFELAKAIEVEYQARYRYDESDSFKIQNHLEGSNNS</sequence>
<dbReference type="AlphaFoldDB" id="A0A1V3IEG6"/>
<keyword evidence="2" id="KW-1185">Reference proteome</keyword>
<dbReference type="EMBL" id="MLHG01000047">
    <property type="protein sequence ID" value="OOF39060.1"/>
    <property type="molecule type" value="Genomic_DNA"/>
</dbReference>
<name>A0A1V3IEG6_9PAST</name>
<evidence type="ECO:0000313" key="2">
    <source>
        <dbReference type="Proteomes" id="UP000189426"/>
    </source>
</evidence>